<name>A0A2Z4R7F6_MORBO</name>
<comment type="function">
    <text evidence="1 4">This protein is a component of the acetyl coenzyme A carboxylase complex; first, biotin carboxylase catalyzes the carboxylation of the carrier protein and then the transcarboxylase transfers the carboxyl group to form malonyl-CoA.</text>
</comment>
<dbReference type="CDD" id="cd06850">
    <property type="entry name" value="biotinyl_domain"/>
    <property type="match status" value="1"/>
</dbReference>
<evidence type="ECO:0000313" key="12">
    <source>
        <dbReference type="Proteomes" id="UP001163632"/>
    </source>
</evidence>
<accession>A0A2Z4R7F6</accession>
<dbReference type="Proteomes" id="UP001163632">
    <property type="component" value="Chromosome"/>
</dbReference>
<dbReference type="GO" id="GO:0006633">
    <property type="term" value="P:fatty acid biosynthetic process"/>
    <property type="evidence" value="ECO:0007669"/>
    <property type="project" value="UniProtKB-UniPathway"/>
</dbReference>
<dbReference type="NCBIfam" id="TIGR00531">
    <property type="entry name" value="BCCP"/>
    <property type="match status" value="1"/>
</dbReference>
<keyword evidence="4" id="KW-0444">Lipid biosynthesis</keyword>
<keyword evidence="12" id="KW-1185">Reference proteome</keyword>
<dbReference type="PANTHER" id="PTHR45266">
    <property type="entry name" value="OXALOACETATE DECARBOXYLASE ALPHA CHAIN"/>
    <property type="match status" value="1"/>
</dbReference>
<dbReference type="InterPro" id="IPR050709">
    <property type="entry name" value="Biotin_Carboxyl_Carrier/Decarb"/>
</dbReference>
<protein>
    <recommendedName>
        <fullName evidence="2 4">Biotin carboxyl carrier protein of acetyl-CoA carboxylase</fullName>
    </recommendedName>
</protein>
<sequence>MNIDFDNLARLIKLTETAQIHSLEIQDGTQTIKLTKYPSDTPVAPIGQTAPVPTVSTAPTRATQTPNNPSAKHTITSPMLGTFYRKSAPDSPNFVEAGDTIKAGDTLCIVEVMKIMHEVKADSDGVVAEILVEEGDMVEYDAPLFVINNK</sequence>
<evidence type="ECO:0000313" key="8">
    <source>
        <dbReference type="EMBL" id="UZA04588.1"/>
    </source>
</evidence>
<dbReference type="AlphaFoldDB" id="A0A2Z4R7F6"/>
<evidence type="ECO:0000256" key="1">
    <source>
        <dbReference type="ARBA" id="ARBA00003761"/>
    </source>
</evidence>
<dbReference type="InterPro" id="IPR000089">
    <property type="entry name" value="Biotin_lipoyl"/>
</dbReference>
<dbReference type="EMBL" id="CP087781">
    <property type="protein sequence ID" value="UZA50479.1"/>
    <property type="molecule type" value="Genomic_DNA"/>
</dbReference>
<feature type="compositionally biased region" description="Polar residues" evidence="5">
    <location>
        <begin position="64"/>
        <end position="76"/>
    </location>
</feature>
<keyword evidence="8" id="KW-0436">Ligase</keyword>
<dbReference type="GeneID" id="77188535"/>
<dbReference type="InterPro" id="IPR011053">
    <property type="entry name" value="Single_hybrid_motif"/>
</dbReference>
<feature type="compositionally biased region" description="Low complexity" evidence="5">
    <location>
        <begin position="53"/>
        <end position="63"/>
    </location>
</feature>
<feature type="region of interest" description="Disordered" evidence="5">
    <location>
        <begin position="53"/>
        <end position="76"/>
    </location>
</feature>
<keyword evidence="4" id="KW-0443">Lipid metabolism</keyword>
<dbReference type="PRINTS" id="PR01071">
    <property type="entry name" value="ACOABIOTINCC"/>
</dbReference>
<proteinExistence type="predicted"/>
<evidence type="ECO:0000256" key="5">
    <source>
        <dbReference type="SAM" id="MobiDB-lite"/>
    </source>
</evidence>
<dbReference type="PROSITE" id="PS50968">
    <property type="entry name" value="BIOTINYL_LIPOYL"/>
    <property type="match status" value="1"/>
</dbReference>
<dbReference type="GO" id="GO:0003989">
    <property type="term" value="F:acetyl-CoA carboxylase activity"/>
    <property type="evidence" value="ECO:0007669"/>
    <property type="project" value="InterPro"/>
</dbReference>
<reference evidence="7 10" key="1">
    <citation type="submission" date="2018-06" db="EMBL/GenBank/DDBJ databases">
        <authorList>
            <consortium name="Pathogen Informatics"/>
            <person name="Doyle S."/>
        </authorList>
    </citation>
    <scope>NUCLEOTIDE SEQUENCE [LARGE SCALE GENOMIC DNA]</scope>
    <source>
        <strain evidence="7 10">NCTC9426</strain>
    </source>
</reference>
<dbReference type="Proteomes" id="UP000254133">
    <property type="component" value="Unassembled WGS sequence"/>
</dbReference>
<gene>
    <name evidence="7" type="primary">accB_2</name>
    <name evidence="8" type="synonym">accB</name>
    <name evidence="8" type="ORF">LP092_07665</name>
    <name evidence="9" type="ORF">LP129_07915</name>
    <name evidence="7" type="ORF">NCTC9426_02484</name>
</gene>
<dbReference type="KEGG" id="mboi:DQF64_07630"/>
<dbReference type="STRING" id="476.B0182_10010"/>
<dbReference type="FunFam" id="2.40.50.100:FF:000003">
    <property type="entry name" value="Acetyl-CoA carboxylase biotin carboxyl carrier protein"/>
    <property type="match status" value="1"/>
</dbReference>
<evidence type="ECO:0000313" key="10">
    <source>
        <dbReference type="Proteomes" id="UP000254133"/>
    </source>
</evidence>
<keyword evidence="4" id="KW-0276">Fatty acid metabolism</keyword>
<dbReference type="EMBL" id="UGPZ01000003">
    <property type="protein sequence ID" value="STY93752.1"/>
    <property type="molecule type" value="Genomic_DNA"/>
</dbReference>
<dbReference type="Proteomes" id="UP001163283">
    <property type="component" value="Chromosome"/>
</dbReference>
<comment type="pathway">
    <text evidence="4">Lipid metabolism; fatty acid biosynthesis.</text>
</comment>
<evidence type="ECO:0000313" key="11">
    <source>
        <dbReference type="Proteomes" id="UP001163283"/>
    </source>
</evidence>
<evidence type="ECO:0000313" key="9">
    <source>
        <dbReference type="EMBL" id="UZA50479.1"/>
    </source>
</evidence>
<keyword evidence="3 4" id="KW-0092">Biotin</keyword>
<dbReference type="InterPro" id="IPR001249">
    <property type="entry name" value="AcCoA_biotinCC"/>
</dbReference>
<dbReference type="Pfam" id="PF00364">
    <property type="entry name" value="Biotin_lipoyl"/>
    <property type="match status" value="1"/>
</dbReference>
<evidence type="ECO:0000256" key="2">
    <source>
        <dbReference type="ARBA" id="ARBA00017562"/>
    </source>
</evidence>
<reference evidence="8 11" key="2">
    <citation type="journal article" date="2022" name="BMC Microbiol.">
        <title>Whole genome sequencing of Moraxella bovis strains from North America reveals two genotypes with different genetic determinants.</title>
        <authorList>
            <person name="Wynn E.L."/>
            <person name="Hille M.M."/>
            <person name="Loy J.D."/>
            <person name="Schuller G."/>
            <person name="Kuhn K.L."/>
            <person name="Dickey A.M."/>
            <person name="Bono J.L."/>
            <person name="Clawson M.L."/>
        </authorList>
    </citation>
    <scope>NUCLEOTIDE SEQUENCE [LARGE SCALE GENOMIC DNA]</scope>
    <source>
        <strain evidence="8">SAM102599</strain>
        <strain evidence="9 11">SAM57978</strain>
    </source>
</reference>
<evidence type="ECO:0000256" key="3">
    <source>
        <dbReference type="ARBA" id="ARBA00023267"/>
    </source>
</evidence>
<dbReference type="Gene3D" id="2.40.50.100">
    <property type="match status" value="1"/>
</dbReference>
<evidence type="ECO:0000313" key="7">
    <source>
        <dbReference type="EMBL" id="STY93752.1"/>
    </source>
</evidence>
<dbReference type="PANTHER" id="PTHR45266:SF3">
    <property type="entry name" value="OXALOACETATE DECARBOXYLASE ALPHA CHAIN"/>
    <property type="match status" value="1"/>
</dbReference>
<keyword evidence="4" id="KW-0275">Fatty acid biosynthesis</keyword>
<evidence type="ECO:0000259" key="6">
    <source>
        <dbReference type="PROSITE" id="PS50968"/>
    </source>
</evidence>
<evidence type="ECO:0000256" key="4">
    <source>
        <dbReference type="RuleBase" id="RU364072"/>
    </source>
</evidence>
<dbReference type="RefSeq" id="WP_078274789.1">
    <property type="nucleotide sequence ID" value="NZ_CP030241.1"/>
</dbReference>
<dbReference type="SUPFAM" id="SSF51230">
    <property type="entry name" value="Single hybrid motif"/>
    <property type="match status" value="1"/>
</dbReference>
<dbReference type="UniPathway" id="UPA00094"/>
<feature type="domain" description="Lipoyl-binding" evidence="6">
    <location>
        <begin position="72"/>
        <end position="148"/>
    </location>
</feature>
<dbReference type="EMBL" id="CP087830">
    <property type="protein sequence ID" value="UZA04588.1"/>
    <property type="molecule type" value="Genomic_DNA"/>
</dbReference>
<dbReference type="GO" id="GO:0009317">
    <property type="term" value="C:acetyl-CoA carboxylase complex"/>
    <property type="evidence" value="ECO:0007669"/>
    <property type="project" value="InterPro"/>
</dbReference>
<organism evidence="7 10">
    <name type="scientific">Moraxella bovis</name>
    <dbReference type="NCBI Taxonomy" id="476"/>
    <lineage>
        <taxon>Bacteria</taxon>
        <taxon>Pseudomonadati</taxon>
        <taxon>Pseudomonadota</taxon>
        <taxon>Gammaproteobacteria</taxon>
        <taxon>Moraxellales</taxon>
        <taxon>Moraxellaceae</taxon>
        <taxon>Moraxella</taxon>
    </lineage>
</organism>